<sequence>MGLGVTCSSGRCPCPWQRLDSKFINNAIFNAVIIELSLEIKSSFSRAILPLCPKLLLTSNFFLSLLRQHETVIPNELPLIQEVTTTLREWSIIWRQLYVQDNREMFRSVRHMIYDLIEWRSQILSGTLPQDELKELKKKVTAKIDYGNRILDLDLVVRDEDGNILDPEQTSTISLFRAHEIASKQVEERLQEEKVRYTADCGFSFAATPSFALFVNLKNVVCKIGEDAEVLMSLYDPLESKFISENYLVRWSSCGLPKDIDRLHNLRAVFTDLGSKDLKREKISFVCQIVRVGRMELRDNNTRKLTSGLRRPFGVAVMDVTDIINGKVDDEDKQHFIPFQPVAGENDFLQTVINKVIAAKEVNHKGQGLWVTLKLLPGDIHQIRKEFPHLVDRSTAVARKMGFPEIIMPGDVRNDIYVTLVQGDFDKGSKTTAKNVEVTVSVYDEDGKRLESVIFPGAGDEAISEYKSVIYYQVKQPRWFETVKVAIPIEDVNRSHLRFTFRHRSSQDSKDKSEKIFALAFVKLMRYDGTTLRDGEHDLIVYKAEAKKLEDASTYLSLPSTKIELEEKGHSATGKSMQNLGSCTISKDSFQISTLVCSTKLTQNVDLLGLLKWRSNTNLLQQNLKQLMKVDGGEVVKFLQDTLDALFNIMMENSESETFDTLVFDALVFIIGLIADRKFQHFNPVLETYIKKHFSATLAYTKLTKVLKTYVDNAEKCGITDQLFKAMKALEYIFKFIVRSRILFNQLYENKGEADFRESLLQLFKSINEMMSSISDQTVIVKVRSLQFSILWPFPNIFSSFQDFLMETFIMFKNLIGKNVYPFDWVIMNMMQNKVFLRAINQYADMLNKKFLDQTNFELQLWNNYFHLAVAFLTQESLQLENFSSAKRAKILNKYGDMRRQIGFEIRDMWYNLGQHKIKFIPEMVGPILEMTLIPETELRKATIPIFFDMMQCEFHSTRSFQMFENEIITKLDHEVEGGRGDEQYKVLFDKILLEHCRKHKYLAKSGENFVKLVVRLMERLLDYRTIMHDENKENRMSCTVNVLNFYKEIEREEMYIRYLYKLCDLHKECDNYTEAAYTLLLHAKLLKWSEEACAAHLTQRDGYQAATQGQLKDQLYQEIIHYFDKGKMWEEAIALGKELAEQYENEMFDYEQLSELLRKQAQFYENIVKVIRPKPDYFAVGYYGQGFPTFIRNKVFIYRGKEYERREDFEARLLTQFPNAEKMKTTSPPGDDIKNSSGQYIQCFTVKPKLDLPSKFHRPVSEQIVSFYRVNEVQRFEYSRPVRKGEKNPDNEFANMWIERTIYVTAYKLPGILRWFEVEISPLENAIETMQLTNDKINNMVQQHLNDPNLPINPLSMLLNGIVDPAVMGGFTNYEKAFFTDKYMHEHPEDHDKIEKLKDLIAWQIPFLAEGIRIHGEKVTEALRPFHERMEACFRQLKDKVEKQYGVRAVVSYLLTLCFLDMWDSLKFQAVVYFSIIIPISGHQTIKY</sequence>
<dbReference type="FunFam" id="2.60.40.150:FF:000044">
    <property type="entry name" value="dedicator of cytokinesis protein 1"/>
    <property type="match status" value="1"/>
</dbReference>
<dbReference type="InterPro" id="IPR027357">
    <property type="entry name" value="DOCKER_dom"/>
</dbReference>
<evidence type="ECO:0000256" key="5">
    <source>
        <dbReference type="ARBA" id="ARBA00022658"/>
    </source>
</evidence>
<dbReference type="FunFam" id="1.20.1270.350:FF:000001">
    <property type="entry name" value="dedicator of cytokinesis protein 4"/>
    <property type="match status" value="1"/>
</dbReference>
<keyword evidence="4" id="KW-0597">Phosphoprotein</keyword>
<dbReference type="Pfam" id="PF20422">
    <property type="entry name" value="DHR-2_Lobe_B"/>
    <property type="match status" value="1"/>
</dbReference>
<feature type="domain" description="C2 DOCK-type" evidence="8">
    <location>
        <begin position="413"/>
        <end position="597"/>
    </location>
</feature>
<dbReference type="InterPro" id="IPR043161">
    <property type="entry name" value="DOCK_C_lobe_A"/>
</dbReference>
<dbReference type="Pfam" id="PF23554">
    <property type="entry name" value="TPR_DOCK"/>
    <property type="match status" value="2"/>
</dbReference>
<dbReference type="GO" id="GO:0007520">
    <property type="term" value="P:myoblast fusion"/>
    <property type="evidence" value="ECO:0007669"/>
    <property type="project" value="TreeGrafter"/>
</dbReference>
<organism evidence="10 11">
    <name type="scientific">Amazona collaria</name>
    <name type="common">yellow-billed parrot</name>
    <dbReference type="NCBI Taxonomy" id="241587"/>
    <lineage>
        <taxon>Eukaryota</taxon>
        <taxon>Metazoa</taxon>
        <taxon>Chordata</taxon>
        <taxon>Craniata</taxon>
        <taxon>Vertebrata</taxon>
        <taxon>Euteleostomi</taxon>
        <taxon>Archelosauria</taxon>
        <taxon>Archosauria</taxon>
        <taxon>Dinosauria</taxon>
        <taxon>Saurischia</taxon>
        <taxon>Theropoda</taxon>
        <taxon>Coelurosauria</taxon>
        <taxon>Aves</taxon>
        <taxon>Neognathae</taxon>
        <taxon>Neoaves</taxon>
        <taxon>Telluraves</taxon>
        <taxon>Australaves</taxon>
        <taxon>Psittaciformes</taxon>
        <taxon>Psittacidae</taxon>
        <taxon>Amazona</taxon>
    </lineage>
</organism>
<keyword evidence="6" id="KW-0472">Membrane</keyword>
<dbReference type="InterPro" id="IPR042455">
    <property type="entry name" value="DOCK_N_sub1"/>
</dbReference>
<dbReference type="InterPro" id="IPR047026">
    <property type="entry name" value="DOCK1_C2"/>
</dbReference>
<evidence type="ECO:0000313" key="11">
    <source>
        <dbReference type="Proteomes" id="UP000694522"/>
    </source>
</evidence>
<dbReference type="GO" id="GO:0016477">
    <property type="term" value="P:cell migration"/>
    <property type="evidence" value="ECO:0007669"/>
    <property type="project" value="TreeGrafter"/>
</dbReference>
<dbReference type="InterPro" id="IPR043162">
    <property type="entry name" value="DOCK_C_lobe_C"/>
</dbReference>
<evidence type="ECO:0000256" key="3">
    <source>
        <dbReference type="ARBA" id="ARBA00022490"/>
    </source>
</evidence>
<dbReference type="Gene3D" id="1.20.1270.350">
    <property type="entry name" value="Dedicator of cytokinesis N-terminal subdomain"/>
    <property type="match status" value="1"/>
</dbReference>
<reference evidence="10" key="2">
    <citation type="submission" date="2025-09" db="UniProtKB">
        <authorList>
            <consortium name="Ensembl"/>
        </authorList>
    </citation>
    <scope>IDENTIFICATION</scope>
</reference>
<evidence type="ECO:0000259" key="9">
    <source>
        <dbReference type="PROSITE" id="PS51651"/>
    </source>
</evidence>
<dbReference type="GO" id="GO:0007264">
    <property type="term" value="P:small GTPase-mediated signal transduction"/>
    <property type="evidence" value="ECO:0007669"/>
    <property type="project" value="InterPro"/>
</dbReference>
<keyword evidence="3" id="KW-0963">Cytoplasm</keyword>
<dbReference type="Pfam" id="PF06920">
    <property type="entry name" value="DHR-2_Lobe_A"/>
    <property type="match status" value="1"/>
</dbReference>
<protein>
    <recommendedName>
        <fullName evidence="12">Dedicator of cytokinesis 1</fullName>
    </recommendedName>
</protein>
<dbReference type="InterPro" id="IPR032376">
    <property type="entry name" value="DOCK_N"/>
</dbReference>
<dbReference type="PANTHER" id="PTHR45653:SF1">
    <property type="entry name" value="DEDICATOR OF CYTOKINESIS PROTEIN 1"/>
    <property type="match status" value="1"/>
</dbReference>
<evidence type="ECO:0008006" key="12">
    <source>
        <dbReference type="Google" id="ProtNLM"/>
    </source>
</evidence>
<dbReference type="InterPro" id="IPR056372">
    <property type="entry name" value="TPR_DOCK"/>
</dbReference>
<dbReference type="FunFam" id="1.20.58.740:FF:000004">
    <property type="entry name" value="Dedicator of cytokinesis protein 1"/>
    <property type="match status" value="1"/>
</dbReference>
<name>A0A8B9GEN5_9PSIT</name>
<dbReference type="Pfam" id="PF20421">
    <property type="entry name" value="DHR-2_Lobe_C"/>
    <property type="match status" value="1"/>
</dbReference>
<dbReference type="InterPro" id="IPR026791">
    <property type="entry name" value="DOCK"/>
</dbReference>
<evidence type="ECO:0000259" key="8">
    <source>
        <dbReference type="PROSITE" id="PS51650"/>
    </source>
</evidence>
<dbReference type="Gene3D" id="2.60.40.150">
    <property type="entry name" value="C2 domain"/>
    <property type="match status" value="1"/>
</dbReference>
<dbReference type="Pfam" id="PF14429">
    <property type="entry name" value="DOCK-C2"/>
    <property type="match status" value="1"/>
</dbReference>
<dbReference type="CDD" id="cd08694">
    <property type="entry name" value="C2_Dock-A"/>
    <property type="match status" value="1"/>
</dbReference>
<feature type="domain" description="DOCKER" evidence="9">
    <location>
        <begin position="1047"/>
        <end position="1451"/>
    </location>
</feature>
<dbReference type="Gene3D" id="1.20.58.740">
    <property type="match status" value="1"/>
</dbReference>
<proteinExistence type="inferred from homology"/>
<dbReference type="InterPro" id="IPR046769">
    <property type="entry name" value="DOCKER_Lobe_A"/>
</dbReference>
<dbReference type="GO" id="GO:0005886">
    <property type="term" value="C:plasma membrane"/>
    <property type="evidence" value="ECO:0007669"/>
    <property type="project" value="TreeGrafter"/>
</dbReference>
<keyword evidence="11" id="KW-1185">Reference proteome</keyword>
<keyword evidence="5" id="KW-0344">Guanine-nucleotide releasing factor</keyword>
<dbReference type="InterPro" id="IPR046770">
    <property type="entry name" value="DOCKER_Lobe_B"/>
</dbReference>
<evidence type="ECO:0000256" key="4">
    <source>
        <dbReference type="ARBA" id="ARBA00022553"/>
    </source>
</evidence>
<evidence type="ECO:0000313" key="10">
    <source>
        <dbReference type="Ensembl" id="ENSACOP00000023928.1"/>
    </source>
</evidence>
<accession>A0A8B9GEN5</accession>
<dbReference type="InterPro" id="IPR046773">
    <property type="entry name" value="DOCKER_Lobe_C"/>
</dbReference>
<dbReference type="InterPro" id="IPR035892">
    <property type="entry name" value="C2_domain_sf"/>
</dbReference>
<dbReference type="GO" id="GO:0005737">
    <property type="term" value="C:cytoplasm"/>
    <property type="evidence" value="ECO:0007669"/>
    <property type="project" value="UniProtKB-SubCell"/>
</dbReference>
<dbReference type="PROSITE" id="PS51651">
    <property type="entry name" value="DOCKER"/>
    <property type="match status" value="1"/>
</dbReference>
<dbReference type="GO" id="GO:0005085">
    <property type="term" value="F:guanyl-nucleotide exchange factor activity"/>
    <property type="evidence" value="ECO:0007669"/>
    <property type="project" value="UniProtKB-KW"/>
</dbReference>
<evidence type="ECO:0000256" key="1">
    <source>
        <dbReference type="ARBA" id="ARBA00004370"/>
    </source>
</evidence>
<dbReference type="FunFam" id="1.25.40.410:FF:000004">
    <property type="entry name" value="Dedicator of cytokinesis protein 1"/>
    <property type="match status" value="1"/>
</dbReference>
<dbReference type="GO" id="GO:0031267">
    <property type="term" value="F:small GTPase binding"/>
    <property type="evidence" value="ECO:0007669"/>
    <property type="project" value="TreeGrafter"/>
</dbReference>
<dbReference type="PANTHER" id="PTHR45653">
    <property type="entry name" value="DEDICATOR OF CYTOKINESIS"/>
    <property type="match status" value="1"/>
</dbReference>
<evidence type="ECO:0000256" key="2">
    <source>
        <dbReference type="ARBA" id="ARBA00004496"/>
    </source>
</evidence>
<dbReference type="InterPro" id="IPR027007">
    <property type="entry name" value="C2_DOCK-type_domain"/>
</dbReference>
<dbReference type="Ensembl" id="ENSACOT00000024749.1">
    <property type="protein sequence ID" value="ENSACOP00000023928.1"/>
    <property type="gene ID" value="ENSACOG00000014480.1"/>
</dbReference>
<reference evidence="10" key="1">
    <citation type="submission" date="2025-08" db="UniProtKB">
        <authorList>
            <consortium name="Ensembl"/>
        </authorList>
    </citation>
    <scope>IDENTIFICATION</scope>
</reference>
<comment type="subcellular location">
    <subcellularLocation>
        <location evidence="2">Cytoplasm</location>
    </subcellularLocation>
    <subcellularLocation>
        <location evidence="1">Membrane</location>
    </subcellularLocation>
</comment>
<dbReference type="Pfam" id="PF16172">
    <property type="entry name" value="DOCK_N"/>
    <property type="match status" value="1"/>
</dbReference>
<dbReference type="PROSITE" id="PS51650">
    <property type="entry name" value="C2_DOCK"/>
    <property type="match status" value="1"/>
</dbReference>
<comment type="similarity">
    <text evidence="7">Belongs to the DOCK family.</text>
</comment>
<evidence type="ECO:0000256" key="7">
    <source>
        <dbReference type="PROSITE-ProRule" id="PRU00983"/>
    </source>
</evidence>
<dbReference type="Proteomes" id="UP000694522">
    <property type="component" value="Unplaced"/>
</dbReference>
<evidence type="ECO:0000256" key="6">
    <source>
        <dbReference type="ARBA" id="ARBA00023136"/>
    </source>
</evidence>
<dbReference type="Gene3D" id="1.25.40.410">
    <property type="match status" value="1"/>
</dbReference>